<reference evidence="3" key="1">
    <citation type="journal article" date="2019" name="Int. J. Syst. Evol. Microbiol.">
        <title>The Global Catalogue of Microorganisms (GCM) 10K type strain sequencing project: providing services to taxonomists for standard genome sequencing and annotation.</title>
        <authorList>
            <consortium name="The Broad Institute Genomics Platform"/>
            <consortium name="The Broad Institute Genome Sequencing Center for Infectious Disease"/>
            <person name="Wu L."/>
            <person name="Ma J."/>
        </authorList>
    </citation>
    <scope>NUCLEOTIDE SEQUENCE [LARGE SCALE GENOMIC DNA]</scope>
    <source>
        <strain evidence="3">NBRC 110608</strain>
    </source>
</reference>
<dbReference type="EMBL" id="AP027735">
    <property type="protein sequence ID" value="BDZ57845.1"/>
    <property type="molecule type" value="Genomic_DNA"/>
</dbReference>
<feature type="compositionally biased region" description="Low complexity" evidence="1">
    <location>
        <begin position="191"/>
        <end position="204"/>
    </location>
</feature>
<sequence length="339" mass="35212">MSTRSLHGDASATFDAAARELSAVRLRPEVRLTEVPAPGRIAPHSLALTAEVIPDHHDADDAELASGRFVLLHDPAAPEPWDGTWRIVTFARAELEPETASDPLLGEVGWSWLVDSLTEHGAAFAAEGGTVTRVVSESFAALSERPPSVEIEVRASWTPVGDDFGAHLQAWGRCCARSPASPAARGRRGPARATAMSRRATSAAGPPRPRDEPAETTEAPREAPTEAAVEAPADTTVEAPTDPTATEPDLPAAGSEAETAGGEKPVADEPEAEPSYPVLAEPADGVPPWSSPSVTCCGPPRRSRRAPGRSRWTPSGPVGIATATAPISSSCAAPAPARG</sequence>
<organism evidence="2 3">
    <name type="scientific">Barrientosiimonas endolithica</name>
    <dbReference type="NCBI Taxonomy" id="1535208"/>
    <lineage>
        <taxon>Bacteria</taxon>
        <taxon>Bacillati</taxon>
        <taxon>Actinomycetota</taxon>
        <taxon>Actinomycetes</taxon>
        <taxon>Micrococcales</taxon>
        <taxon>Dermacoccaceae</taxon>
        <taxon>Barrientosiimonas</taxon>
    </lineage>
</organism>
<gene>
    <name evidence="2" type="ORF">GCM10025872_15020</name>
</gene>
<dbReference type="Pfam" id="PF11452">
    <property type="entry name" value="DUF3000"/>
    <property type="match status" value="1"/>
</dbReference>
<keyword evidence="3" id="KW-1185">Reference proteome</keyword>
<feature type="compositionally biased region" description="Low complexity" evidence="1">
    <location>
        <begin position="320"/>
        <end position="339"/>
    </location>
</feature>
<evidence type="ECO:0000256" key="1">
    <source>
        <dbReference type="SAM" id="MobiDB-lite"/>
    </source>
</evidence>
<evidence type="ECO:0008006" key="4">
    <source>
        <dbReference type="Google" id="ProtNLM"/>
    </source>
</evidence>
<feature type="compositionally biased region" description="Low complexity" evidence="1">
    <location>
        <begin position="252"/>
        <end position="263"/>
    </location>
</feature>
<protein>
    <recommendedName>
        <fullName evidence="4">DUF3000 family protein</fullName>
    </recommendedName>
</protein>
<feature type="region of interest" description="Disordered" evidence="1">
    <location>
        <begin position="177"/>
        <end position="339"/>
    </location>
</feature>
<evidence type="ECO:0000313" key="3">
    <source>
        <dbReference type="Proteomes" id="UP001321421"/>
    </source>
</evidence>
<name>A0ABM8HA77_9MICO</name>
<dbReference type="InterPro" id="IPR021555">
    <property type="entry name" value="DUF3000"/>
</dbReference>
<feature type="compositionally biased region" description="Low complexity" evidence="1">
    <location>
        <begin position="225"/>
        <end position="239"/>
    </location>
</feature>
<evidence type="ECO:0000313" key="2">
    <source>
        <dbReference type="EMBL" id="BDZ57845.1"/>
    </source>
</evidence>
<dbReference type="Proteomes" id="UP001321421">
    <property type="component" value="Chromosome"/>
</dbReference>
<proteinExistence type="predicted"/>
<accession>A0ABM8HA77</accession>
<feature type="compositionally biased region" description="Basic and acidic residues" evidence="1">
    <location>
        <begin position="208"/>
        <end position="224"/>
    </location>
</feature>